<dbReference type="Gene3D" id="1.20.1250.20">
    <property type="entry name" value="MFS general substrate transporter like domains"/>
    <property type="match status" value="1"/>
</dbReference>
<dbReference type="InterPro" id="IPR036259">
    <property type="entry name" value="MFS_trans_sf"/>
</dbReference>
<feature type="transmembrane region" description="Helical" evidence="5">
    <location>
        <begin position="264"/>
        <end position="286"/>
    </location>
</feature>
<feature type="transmembrane region" description="Helical" evidence="5">
    <location>
        <begin position="191"/>
        <end position="209"/>
    </location>
</feature>
<feature type="transmembrane region" description="Helical" evidence="5">
    <location>
        <begin position="335"/>
        <end position="358"/>
    </location>
</feature>
<dbReference type="Pfam" id="PF00083">
    <property type="entry name" value="Sugar_tr"/>
    <property type="match status" value="1"/>
</dbReference>
<evidence type="ECO:0000313" key="7">
    <source>
        <dbReference type="EMBL" id="OBH55837.1"/>
    </source>
</evidence>
<keyword evidence="4 5" id="KW-0472">Membrane</keyword>
<dbReference type="GO" id="GO:0046943">
    <property type="term" value="F:carboxylic acid transmembrane transporter activity"/>
    <property type="evidence" value="ECO:0007669"/>
    <property type="project" value="TreeGrafter"/>
</dbReference>
<dbReference type="GO" id="GO:0005886">
    <property type="term" value="C:plasma membrane"/>
    <property type="evidence" value="ECO:0007669"/>
    <property type="project" value="UniProtKB-SubCell"/>
</dbReference>
<feature type="transmembrane region" description="Helical" evidence="5">
    <location>
        <begin position="102"/>
        <end position="121"/>
    </location>
</feature>
<keyword evidence="3 5" id="KW-1133">Transmembrane helix</keyword>
<feature type="transmembrane region" description="Helical" evidence="5">
    <location>
        <begin position="399"/>
        <end position="421"/>
    </location>
</feature>
<comment type="subcellular location">
    <subcellularLocation>
        <location evidence="1">Cell membrane</location>
        <topology evidence="1">Multi-pass membrane protein</topology>
    </subcellularLocation>
</comment>
<dbReference type="PROSITE" id="PS00217">
    <property type="entry name" value="SUGAR_TRANSPORT_2"/>
    <property type="match status" value="1"/>
</dbReference>
<dbReference type="AlphaFoldDB" id="A0A1A2RWB7"/>
<accession>A0A1A2RWB7</accession>
<reference evidence="7 8" key="1">
    <citation type="submission" date="2016-06" db="EMBL/GenBank/DDBJ databases">
        <authorList>
            <person name="Kjaerup R.B."/>
            <person name="Dalgaard T.S."/>
            <person name="Juul-Madsen H.R."/>
        </authorList>
    </citation>
    <scope>NUCLEOTIDE SEQUENCE [LARGE SCALE GENOMIC DNA]</scope>
    <source>
        <strain evidence="7 8">E2464</strain>
    </source>
</reference>
<feature type="transmembrane region" description="Helical" evidence="5">
    <location>
        <begin position="160"/>
        <end position="185"/>
    </location>
</feature>
<dbReference type="InterPro" id="IPR020846">
    <property type="entry name" value="MFS_dom"/>
</dbReference>
<dbReference type="PROSITE" id="PS50850">
    <property type="entry name" value="MFS"/>
    <property type="match status" value="1"/>
</dbReference>
<feature type="transmembrane region" description="Helical" evidence="5">
    <location>
        <begin position="306"/>
        <end position="328"/>
    </location>
</feature>
<feature type="transmembrane region" description="Helical" evidence="5">
    <location>
        <begin position="72"/>
        <end position="90"/>
    </location>
</feature>
<organism evidence="7 8">
    <name type="scientific">Mycobacterium colombiense</name>
    <dbReference type="NCBI Taxonomy" id="339268"/>
    <lineage>
        <taxon>Bacteria</taxon>
        <taxon>Bacillati</taxon>
        <taxon>Actinomycetota</taxon>
        <taxon>Actinomycetes</taxon>
        <taxon>Mycobacteriales</taxon>
        <taxon>Mycobacteriaceae</taxon>
        <taxon>Mycobacterium</taxon>
        <taxon>Mycobacterium avium complex (MAC)</taxon>
    </lineage>
</organism>
<evidence type="ECO:0000256" key="4">
    <source>
        <dbReference type="ARBA" id="ARBA00023136"/>
    </source>
</evidence>
<dbReference type="PANTHER" id="PTHR23508">
    <property type="entry name" value="CARBOXYLIC ACID TRANSPORTER PROTEIN HOMOLOG"/>
    <property type="match status" value="1"/>
</dbReference>
<evidence type="ECO:0000259" key="6">
    <source>
        <dbReference type="PROSITE" id="PS50850"/>
    </source>
</evidence>
<evidence type="ECO:0000256" key="1">
    <source>
        <dbReference type="ARBA" id="ARBA00004651"/>
    </source>
</evidence>
<gene>
    <name evidence="7" type="ORF">A5685_10370</name>
</gene>
<keyword evidence="2 5" id="KW-0812">Transmembrane</keyword>
<name>A0A1A2RWB7_9MYCO</name>
<dbReference type="EMBL" id="LZJS01000133">
    <property type="protein sequence ID" value="OBH55837.1"/>
    <property type="molecule type" value="Genomic_DNA"/>
</dbReference>
<dbReference type="InterPro" id="IPR005829">
    <property type="entry name" value="Sugar_transporter_CS"/>
</dbReference>
<feature type="transmembrane region" description="Helical" evidence="5">
    <location>
        <begin position="364"/>
        <end position="387"/>
    </location>
</feature>
<feature type="transmembrane region" description="Helical" evidence="5">
    <location>
        <begin position="427"/>
        <end position="448"/>
    </location>
</feature>
<evidence type="ECO:0000256" key="5">
    <source>
        <dbReference type="SAM" id="Phobius"/>
    </source>
</evidence>
<evidence type="ECO:0000256" key="3">
    <source>
        <dbReference type="ARBA" id="ARBA00022989"/>
    </source>
</evidence>
<evidence type="ECO:0000313" key="8">
    <source>
        <dbReference type="Proteomes" id="UP000093861"/>
    </source>
</evidence>
<dbReference type="PANTHER" id="PTHR23508:SF10">
    <property type="entry name" value="CARBOXYLIC ACID TRANSPORTER PROTEIN HOMOLOG"/>
    <property type="match status" value="1"/>
</dbReference>
<comment type="caution">
    <text evidence="7">The sequence shown here is derived from an EMBL/GenBank/DDBJ whole genome shotgun (WGS) entry which is preliminary data.</text>
</comment>
<proteinExistence type="predicted"/>
<dbReference type="RefSeq" id="WP_064953568.1">
    <property type="nucleotide sequence ID" value="NZ_LZJS01000133.1"/>
</dbReference>
<feature type="domain" description="Major facilitator superfamily (MFS) profile" evidence="6">
    <location>
        <begin position="36"/>
        <end position="452"/>
    </location>
</feature>
<feature type="transmembrane region" description="Helical" evidence="5">
    <location>
        <begin position="127"/>
        <end position="148"/>
    </location>
</feature>
<dbReference type="Proteomes" id="UP000093861">
    <property type="component" value="Unassembled WGS sequence"/>
</dbReference>
<sequence>MTSLESRHDAAPTGSAHAGVVRSIDDAKLDIFHFKAAATAGAGFFTDSYDLNVIGTVTLLATPQFHLTGGQISMLTSSTLLAVALGAIVFGRLGDMLGRRRVYGFEAILMIIGALLSAFAPDFTVLLIARLILGIGIGGDYPASGVIMAEYANRRNRGQLVGLTFIFYVFGQVVAYLVSLLVLAVGVPDHIAWRLILGMGVIPSLLVLYQRRHMPESPRWTAEHGDEQQALKDFAAFAQSRATFTSPTVAATRAAKIGLSNRKVLTILLGTAGSWFFFNVAVYGSYVSQPLLIKHIAPHGSVVSNVALNAVLVICFGLGGAIAGLLVLDRMPRRVLQALGFGICAFAMLLITAFPVISASVVPFAIVFGMSLFGVAFGPNYTTMLLAAESYPTAVRSTFHGLSSAIAKVGAFLGALFVPLLLSGAGLRAVTLLGFCCYAAGIATTVLLREPVGLALDDVSDDLRLKPVVAQCV</sequence>
<evidence type="ECO:0000256" key="2">
    <source>
        <dbReference type="ARBA" id="ARBA00022692"/>
    </source>
</evidence>
<dbReference type="SUPFAM" id="SSF103473">
    <property type="entry name" value="MFS general substrate transporter"/>
    <property type="match status" value="1"/>
</dbReference>
<protein>
    <recommendedName>
        <fullName evidence="6">Major facilitator superfamily (MFS) profile domain-containing protein</fullName>
    </recommendedName>
</protein>
<dbReference type="InterPro" id="IPR005828">
    <property type="entry name" value="MFS_sugar_transport-like"/>
</dbReference>